<feature type="transmembrane region" description="Helical" evidence="6">
    <location>
        <begin position="7"/>
        <end position="28"/>
    </location>
</feature>
<dbReference type="AlphaFoldDB" id="M1NBI3"/>
<evidence type="ECO:0000313" key="9">
    <source>
        <dbReference type="Proteomes" id="UP000011721"/>
    </source>
</evidence>
<organism evidence="8 9">
    <name type="scientific">Desulfocapsa sulfexigens (strain DSM 10523 / SB164P1)</name>
    <dbReference type="NCBI Taxonomy" id="1167006"/>
    <lineage>
        <taxon>Bacteria</taxon>
        <taxon>Pseudomonadati</taxon>
        <taxon>Thermodesulfobacteriota</taxon>
        <taxon>Desulfobulbia</taxon>
        <taxon>Desulfobulbales</taxon>
        <taxon>Desulfocapsaceae</taxon>
        <taxon>Desulfocapsa</taxon>
    </lineage>
</organism>
<accession>M1NBI3</accession>
<keyword evidence="4 6" id="KW-1133">Transmembrane helix</keyword>
<dbReference type="InterPro" id="IPR004633">
    <property type="entry name" value="NaPi_cotrn-rel/YqeW-like"/>
</dbReference>
<dbReference type="NCBIfam" id="TIGR00704">
    <property type="entry name" value="NaPi_cotrn_rel"/>
    <property type="match status" value="1"/>
</dbReference>
<feature type="transmembrane region" description="Helical" evidence="6">
    <location>
        <begin position="90"/>
        <end position="107"/>
    </location>
</feature>
<dbReference type="SUPFAM" id="SSF109755">
    <property type="entry name" value="PhoU-like"/>
    <property type="match status" value="1"/>
</dbReference>
<feature type="transmembrane region" description="Helical" evidence="6">
    <location>
        <begin position="287"/>
        <end position="312"/>
    </location>
</feature>
<feature type="transmembrane region" description="Helical" evidence="6">
    <location>
        <begin position="179"/>
        <end position="204"/>
    </location>
</feature>
<dbReference type="GO" id="GO:0005886">
    <property type="term" value="C:plasma membrane"/>
    <property type="evidence" value="ECO:0007669"/>
    <property type="project" value="UniProtKB-SubCell"/>
</dbReference>
<feature type="domain" description="PhoU" evidence="7">
    <location>
        <begin position="345"/>
        <end position="430"/>
    </location>
</feature>
<keyword evidence="5 6" id="KW-0472">Membrane</keyword>
<evidence type="ECO:0000256" key="5">
    <source>
        <dbReference type="ARBA" id="ARBA00023136"/>
    </source>
</evidence>
<dbReference type="HOGENOM" id="CLU_025623_2_0_7"/>
<evidence type="ECO:0000256" key="3">
    <source>
        <dbReference type="ARBA" id="ARBA00022692"/>
    </source>
</evidence>
<dbReference type="Pfam" id="PF01895">
    <property type="entry name" value="PhoU"/>
    <property type="match status" value="1"/>
</dbReference>
<dbReference type="NCBIfam" id="NF037997">
    <property type="entry name" value="Na_Pi_symport"/>
    <property type="match status" value="1"/>
</dbReference>
<dbReference type="PANTHER" id="PTHR10010">
    <property type="entry name" value="SOLUTE CARRIER FAMILY 34 SODIUM PHOSPHATE , MEMBER 2-RELATED"/>
    <property type="match status" value="1"/>
</dbReference>
<dbReference type="EMBL" id="CP003985">
    <property type="protein sequence ID" value="AGF77164.1"/>
    <property type="molecule type" value="Genomic_DNA"/>
</dbReference>
<evidence type="ECO:0000256" key="2">
    <source>
        <dbReference type="ARBA" id="ARBA00022475"/>
    </source>
</evidence>
<dbReference type="KEGG" id="dsf:UWK_00583"/>
<keyword evidence="2" id="KW-1003">Cell membrane</keyword>
<dbReference type="InterPro" id="IPR038078">
    <property type="entry name" value="PhoU-like_sf"/>
</dbReference>
<evidence type="ECO:0000256" key="6">
    <source>
        <dbReference type="SAM" id="Phobius"/>
    </source>
</evidence>
<evidence type="ECO:0000313" key="8">
    <source>
        <dbReference type="EMBL" id="AGF77164.1"/>
    </source>
</evidence>
<feature type="transmembrane region" description="Helical" evidence="6">
    <location>
        <begin position="113"/>
        <end position="129"/>
    </location>
</feature>
<feature type="transmembrane region" description="Helical" evidence="6">
    <location>
        <begin position="216"/>
        <end position="238"/>
    </location>
</feature>
<gene>
    <name evidence="8" type="ordered locus">UWK_00583</name>
</gene>
<evidence type="ECO:0000256" key="1">
    <source>
        <dbReference type="ARBA" id="ARBA00004651"/>
    </source>
</evidence>
<comment type="subcellular location">
    <subcellularLocation>
        <location evidence="1">Cell membrane</location>
        <topology evidence="1">Multi-pass membrane protein</topology>
    </subcellularLocation>
</comment>
<sequence length="536" mass="58784">MDRPMNLFFILLQLGGGLALFMFSINMLSNTLKKVASVRLKNILQKATGNPVKGALTGTVVTFMVQSSSVTVLLLLGLVNSGIMTLRQSIYVILGSEIGTTITAQIIAFKVKMIFYPLIIAGFAMSRLGKKEKVNHIGDTLLYMGMIFLSMKIMADGASPLKEYPFVLKVIADFGVYPLLGIVIGAVLTAVTNSSSATTSLVIAMSMEGIISLDAGIALIIGANIGTCVLELIAAAGTSIAARRTGMAQFIINISGAVLFFPFLEQFAGLIALTASDTPRLIANAHTVFNVTVSLIMMPFVTILMHFLSILIPGKNEEVISSHGLLEEKFLTVPALALYEAEQEVNRMAAVVGESLTQARKTFFENDTNSSGQLTENERAVDIIHEKVGNYLNKINTVMLNEQDRARKRALAHATTDLERIADLAENIAGYASQEKVFFSEAARKELAEFFDNAVQAYMVAANGLKERVKTLDIDVHKMEHQLDALKTEYRNKFLYRQENDQLRPVIDAFYPYVLKDIGRINNHANNISEHVLKMK</sequence>
<dbReference type="PANTHER" id="PTHR10010:SF46">
    <property type="entry name" value="SODIUM-DEPENDENT PHOSPHATE TRANSPORT PROTEIN 2B"/>
    <property type="match status" value="1"/>
</dbReference>
<dbReference type="eggNOG" id="COG1283">
    <property type="taxonomic scope" value="Bacteria"/>
</dbReference>
<keyword evidence="9" id="KW-1185">Reference proteome</keyword>
<dbReference type="GO" id="GO:0044341">
    <property type="term" value="P:sodium-dependent phosphate transport"/>
    <property type="evidence" value="ECO:0007669"/>
    <property type="project" value="InterPro"/>
</dbReference>
<feature type="transmembrane region" description="Helical" evidence="6">
    <location>
        <begin position="55"/>
        <end position="78"/>
    </location>
</feature>
<keyword evidence="3 6" id="KW-0812">Transmembrane</keyword>
<reference evidence="9" key="1">
    <citation type="journal article" date="2013" name="Stand. Genomic Sci.">
        <title>Complete genome sequence of Desulfocapsa sulfexigens, a marine deltaproteobacterium specialized in disproportionating inorganic sulfur compounds.</title>
        <authorList>
            <person name="Finster K.W."/>
            <person name="Kjeldsen K.U."/>
            <person name="Kube M."/>
            <person name="Reinhardt R."/>
            <person name="Mussmann M."/>
            <person name="Amann R."/>
            <person name="Schreiber L."/>
        </authorList>
    </citation>
    <scope>NUCLEOTIDE SEQUENCE [LARGE SCALE GENOMIC DNA]</scope>
    <source>
        <strain evidence="9">DSM 10523 / SB164P1</strain>
    </source>
</reference>
<protein>
    <submittedName>
        <fullName evidence="8">Na/Pi-cotransporter</fullName>
    </submittedName>
</protein>
<dbReference type="Pfam" id="PF02690">
    <property type="entry name" value="Na_Pi_cotrans"/>
    <property type="match status" value="2"/>
</dbReference>
<proteinExistence type="predicted"/>
<feature type="transmembrane region" description="Helical" evidence="6">
    <location>
        <begin position="250"/>
        <end position="275"/>
    </location>
</feature>
<dbReference type="InterPro" id="IPR003841">
    <property type="entry name" value="Na/Pi_transpt"/>
</dbReference>
<dbReference type="PATRIC" id="fig|1167006.5.peg.669"/>
<dbReference type="STRING" id="1167006.UWK_00583"/>
<dbReference type="Proteomes" id="UP000011721">
    <property type="component" value="Chromosome"/>
</dbReference>
<dbReference type="GO" id="GO:0005436">
    <property type="term" value="F:sodium:phosphate symporter activity"/>
    <property type="evidence" value="ECO:0007669"/>
    <property type="project" value="InterPro"/>
</dbReference>
<name>M1NBI3_DESSD</name>
<dbReference type="RefSeq" id="WP_015402862.1">
    <property type="nucleotide sequence ID" value="NC_020304.1"/>
</dbReference>
<dbReference type="Gene3D" id="1.20.58.220">
    <property type="entry name" value="Phosphate transport system protein phou homolog 2, domain 2"/>
    <property type="match status" value="1"/>
</dbReference>
<evidence type="ECO:0000256" key="4">
    <source>
        <dbReference type="ARBA" id="ARBA00022989"/>
    </source>
</evidence>
<dbReference type="InterPro" id="IPR026022">
    <property type="entry name" value="PhoU_dom"/>
</dbReference>
<evidence type="ECO:0000259" key="7">
    <source>
        <dbReference type="Pfam" id="PF01895"/>
    </source>
</evidence>